<dbReference type="Proteomes" id="UP000010296">
    <property type="component" value="Unassembled WGS sequence"/>
</dbReference>
<gene>
    <name evidence="1" type="ORF">HMPREF9088_1503</name>
</gene>
<dbReference type="EMBL" id="AEPV01000064">
    <property type="protein sequence ID" value="EFU73624.1"/>
    <property type="molecule type" value="Genomic_DNA"/>
</dbReference>
<dbReference type="AlphaFoldDB" id="E6LGL3"/>
<organism evidence="1 2">
    <name type="scientific">Enterococcus italicus (strain DSM 15952 / CCUG 50447 / LMG 22039 / TP 1.5)</name>
    <dbReference type="NCBI Taxonomy" id="888064"/>
    <lineage>
        <taxon>Bacteria</taxon>
        <taxon>Bacillati</taxon>
        <taxon>Bacillota</taxon>
        <taxon>Bacilli</taxon>
        <taxon>Lactobacillales</taxon>
        <taxon>Enterococcaceae</taxon>
        <taxon>Enterococcus</taxon>
    </lineage>
</organism>
<dbReference type="RefSeq" id="WP_007208516.1">
    <property type="nucleotide sequence ID" value="NZ_GL622241.1"/>
</dbReference>
<dbReference type="eggNOG" id="COG0457">
    <property type="taxonomic scope" value="Bacteria"/>
</dbReference>
<comment type="caution">
    <text evidence="1">The sequence shown here is derived from an EMBL/GenBank/DDBJ whole genome shotgun (WGS) entry which is preliminary data.</text>
</comment>
<protein>
    <recommendedName>
        <fullName evidence="3">Tetratricopeptide repeat protein</fullName>
    </recommendedName>
</protein>
<accession>E6LGL3</accession>
<name>E6LGL3_ENTI1</name>
<evidence type="ECO:0000313" key="1">
    <source>
        <dbReference type="EMBL" id="EFU73624.1"/>
    </source>
</evidence>
<evidence type="ECO:0008006" key="3">
    <source>
        <dbReference type="Google" id="ProtNLM"/>
    </source>
</evidence>
<reference evidence="1 2" key="1">
    <citation type="submission" date="2010-12" db="EMBL/GenBank/DDBJ databases">
        <authorList>
            <person name="Muzny D."/>
            <person name="Qin X."/>
            <person name="Deng J."/>
            <person name="Jiang H."/>
            <person name="Liu Y."/>
            <person name="Qu J."/>
            <person name="Song X.-Z."/>
            <person name="Zhang L."/>
            <person name="Thornton R."/>
            <person name="Coyle M."/>
            <person name="Francisco L."/>
            <person name="Jackson L."/>
            <person name="Javaid M."/>
            <person name="Korchina V."/>
            <person name="Kovar C."/>
            <person name="Mata R."/>
            <person name="Mathew T."/>
            <person name="Ngo R."/>
            <person name="Nguyen L."/>
            <person name="Nguyen N."/>
            <person name="Okwuonu G."/>
            <person name="Ongeri F."/>
            <person name="Pham C."/>
            <person name="Simmons D."/>
            <person name="Wilczek-Boney K."/>
            <person name="Hale W."/>
            <person name="Jakkamsetti A."/>
            <person name="Pham P."/>
            <person name="Ruth R."/>
            <person name="San Lucas F."/>
            <person name="Warren J."/>
            <person name="Zhang J."/>
            <person name="Zhao Z."/>
            <person name="Zhou C."/>
            <person name="Zhu D."/>
            <person name="Lee S."/>
            <person name="Bess C."/>
            <person name="Blankenburg K."/>
            <person name="Forbes L."/>
            <person name="Fu Q."/>
            <person name="Gubbala S."/>
            <person name="Hirani K."/>
            <person name="Jayaseelan J.C."/>
            <person name="Lara F."/>
            <person name="Munidasa M."/>
            <person name="Palculict T."/>
            <person name="Patil S."/>
            <person name="Pu L.-L."/>
            <person name="Saada N."/>
            <person name="Tang L."/>
            <person name="Weissenberger G."/>
            <person name="Zhu Y."/>
            <person name="Hemphill L."/>
            <person name="Shang Y."/>
            <person name="Youmans B."/>
            <person name="Ayvaz T."/>
            <person name="Ross M."/>
            <person name="Santibanez J."/>
            <person name="Aqrawi P."/>
            <person name="Gross S."/>
            <person name="Joshi V."/>
            <person name="Fowler G."/>
            <person name="Nazareth L."/>
            <person name="Reid J."/>
            <person name="Worley K."/>
            <person name="Petrosino J."/>
            <person name="Highlander S."/>
            <person name="Gibbs R."/>
        </authorList>
    </citation>
    <scope>NUCLEOTIDE SEQUENCE [LARGE SCALE GENOMIC DNA]</scope>
    <source>
        <strain evidence="2">DSM 15952 / CCUG 50447 / LMG 22039 / TP 1.5</strain>
    </source>
</reference>
<proteinExistence type="predicted"/>
<keyword evidence="2" id="KW-1185">Reference proteome</keyword>
<dbReference type="HOGENOM" id="CLU_882071_0_0_9"/>
<evidence type="ECO:0000313" key="2">
    <source>
        <dbReference type="Proteomes" id="UP000010296"/>
    </source>
</evidence>
<sequence length="310" mass="36019">MNKESFADSYQRAIQQANQLIAQKDYPEAISFLIAHYEKESLMGYNQLLAQAYFLQGNHLQALQVAKEMMTDYRKIKETRIFYVQLLLMNQQFIQAWVFLYPVAKEIDVLEETQLLLEMEALLGNQSEQYLLEKTEQLKQFLAPDFYVHSTAFTKWLIGLTANQFRLIAISAIQEPTNSSVIARICEILVKTGERGTHLVYDGDQVRPVAFAELQLLEDSPLPQILQESLSKRLAKDSVLQEMVYQELLGHFAYCFPFLPKEEEVDDWVAVYLADLIQIKEPVDSAQRQYRQGIAEKKRRIQTYFENALK</sequence>
<dbReference type="STRING" id="888064.HMPREF9088_1503"/>